<dbReference type="STRING" id="1225564.AA309_03645"/>
<dbReference type="AlphaFoldDB" id="A0A0H1RHY6"/>
<proteinExistence type="predicted"/>
<dbReference type="EMBL" id="LCYG01000014">
    <property type="protein sequence ID" value="KLK94446.1"/>
    <property type="molecule type" value="Genomic_DNA"/>
</dbReference>
<gene>
    <name evidence="2" type="ORF">AA309_03645</name>
</gene>
<evidence type="ECO:0000259" key="1">
    <source>
        <dbReference type="PROSITE" id="PS50851"/>
    </source>
</evidence>
<dbReference type="InterPro" id="IPR036061">
    <property type="entry name" value="CheW-like_dom_sf"/>
</dbReference>
<dbReference type="Gene3D" id="2.30.30.40">
    <property type="entry name" value="SH3 Domains"/>
    <property type="match status" value="1"/>
</dbReference>
<name>A0A0H1RHY6_9HYPH</name>
<dbReference type="PANTHER" id="PTHR22617:SF23">
    <property type="entry name" value="CHEMOTAXIS PROTEIN CHEW"/>
    <property type="match status" value="1"/>
</dbReference>
<accession>A0A0H1RHY6</accession>
<dbReference type="InterPro" id="IPR002545">
    <property type="entry name" value="CheW-lke_dom"/>
</dbReference>
<dbReference type="Gene3D" id="2.40.50.180">
    <property type="entry name" value="CheA-289, Domain 4"/>
    <property type="match status" value="1"/>
</dbReference>
<reference evidence="2 3" key="1">
    <citation type="submission" date="2015-05" db="EMBL/GenBank/DDBJ databases">
        <title>Draft genome sequence of Microvirga vignae strain BR3299, a novel nitrogen fixing bacteria isolated from Brazil semi-aired region.</title>
        <authorList>
            <person name="Zilli J.E."/>
            <person name="Passos S.R."/>
            <person name="Leite J."/>
            <person name="Baldani J.I."/>
            <person name="Xavier G.R."/>
            <person name="Rumjaneck N.G."/>
            <person name="Simoes-Araujo J.L."/>
        </authorList>
    </citation>
    <scope>NUCLEOTIDE SEQUENCE [LARGE SCALE GENOMIC DNA]</scope>
    <source>
        <strain evidence="2 3">BR3299</strain>
    </source>
</reference>
<evidence type="ECO:0000313" key="3">
    <source>
        <dbReference type="Proteomes" id="UP000035489"/>
    </source>
</evidence>
<dbReference type="Proteomes" id="UP000035489">
    <property type="component" value="Unassembled WGS sequence"/>
</dbReference>
<dbReference type="RefSeq" id="WP_047187738.1">
    <property type="nucleotide sequence ID" value="NZ_LCYG01000014.1"/>
</dbReference>
<dbReference type="SMART" id="SM00260">
    <property type="entry name" value="CheW"/>
    <property type="match status" value="1"/>
</dbReference>
<dbReference type="GO" id="GO:0005829">
    <property type="term" value="C:cytosol"/>
    <property type="evidence" value="ECO:0007669"/>
    <property type="project" value="TreeGrafter"/>
</dbReference>
<feature type="domain" description="CheW-like" evidence="1">
    <location>
        <begin position="18"/>
        <end position="158"/>
    </location>
</feature>
<dbReference type="PATRIC" id="fig|1225564.3.peg.975"/>
<dbReference type="Pfam" id="PF01584">
    <property type="entry name" value="CheW"/>
    <property type="match status" value="1"/>
</dbReference>
<dbReference type="PANTHER" id="PTHR22617">
    <property type="entry name" value="CHEMOTAXIS SENSOR HISTIDINE KINASE-RELATED"/>
    <property type="match status" value="1"/>
</dbReference>
<keyword evidence="3" id="KW-1185">Reference proteome</keyword>
<organism evidence="2 3">
    <name type="scientific">Microvirga vignae</name>
    <dbReference type="NCBI Taxonomy" id="1225564"/>
    <lineage>
        <taxon>Bacteria</taxon>
        <taxon>Pseudomonadati</taxon>
        <taxon>Pseudomonadota</taxon>
        <taxon>Alphaproteobacteria</taxon>
        <taxon>Hyphomicrobiales</taxon>
        <taxon>Methylobacteriaceae</taxon>
        <taxon>Microvirga</taxon>
    </lineage>
</organism>
<comment type="caution">
    <text evidence="2">The sequence shown here is derived from an EMBL/GenBank/DDBJ whole genome shotgun (WGS) entry which is preliminary data.</text>
</comment>
<sequence length="163" mass="17840">MNAMNTVAIGTPKNFSREMEFITVTVARQLLGLPIGRVHDVFVVSEMTKVPLAQAEIAGLLNLRGRVVTAVSLRSRLGLEDDGKAGRRMAVGLENQGEAYGLLVDEVGEVLKLDPDEMQPNPVHMDRRWVNLSQGVHQLQGELMIVLDVDAVLAFGAERDPVQ</sequence>
<dbReference type="SUPFAM" id="SSF50341">
    <property type="entry name" value="CheW-like"/>
    <property type="match status" value="1"/>
</dbReference>
<dbReference type="PROSITE" id="PS50851">
    <property type="entry name" value="CHEW"/>
    <property type="match status" value="1"/>
</dbReference>
<dbReference type="GO" id="GO:0006935">
    <property type="term" value="P:chemotaxis"/>
    <property type="evidence" value="ECO:0007669"/>
    <property type="project" value="InterPro"/>
</dbReference>
<dbReference type="GO" id="GO:0007165">
    <property type="term" value="P:signal transduction"/>
    <property type="evidence" value="ECO:0007669"/>
    <property type="project" value="InterPro"/>
</dbReference>
<protein>
    <submittedName>
        <fullName evidence="2">Chemotaxis protein CheW</fullName>
    </submittedName>
</protein>
<evidence type="ECO:0000313" key="2">
    <source>
        <dbReference type="EMBL" id="KLK94446.1"/>
    </source>
</evidence>
<dbReference type="InterPro" id="IPR039315">
    <property type="entry name" value="CheW"/>
</dbReference>